<evidence type="ECO:0000256" key="8">
    <source>
        <dbReference type="ARBA" id="ARBA00023033"/>
    </source>
</evidence>
<dbReference type="PRINTS" id="PR00385">
    <property type="entry name" value="P450"/>
</dbReference>
<protein>
    <recommendedName>
        <fullName evidence="13">Cytochrome P450</fullName>
    </recommendedName>
</protein>
<keyword evidence="8" id="KW-0503">Monooxygenase</keyword>
<dbReference type="AlphaFoldDB" id="A0AAW0CFE7"/>
<keyword evidence="5 9" id="KW-0479">Metal-binding</keyword>
<dbReference type="GO" id="GO:0016705">
    <property type="term" value="F:oxidoreductase activity, acting on paired donors, with incorporation or reduction of molecular oxygen"/>
    <property type="evidence" value="ECO:0007669"/>
    <property type="project" value="InterPro"/>
</dbReference>
<evidence type="ECO:0000256" key="3">
    <source>
        <dbReference type="ARBA" id="ARBA00010617"/>
    </source>
</evidence>
<dbReference type="PRINTS" id="PR00463">
    <property type="entry name" value="EP450I"/>
</dbReference>
<feature type="transmembrane region" description="Helical" evidence="10">
    <location>
        <begin position="6"/>
        <end position="23"/>
    </location>
</feature>
<name>A0AAW0CFE7_9AGAR</name>
<evidence type="ECO:0008006" key="13">
    <source>
        <dbReference type="Google" id="ProtNLM"/>
    </source>
</evidence>
<keyword evidence="6" id="KW-0560">Oxidoreductase</keyword>
<dbReference type="InterPro" id="IPR002401">
    <property type="entry name" value="Cyt_P450_E_grp-I"/>
</dbReference>
<feature type="binding site" description="axial binding residue" evidence="9">
    <location>
        <position position="435"/>
    </location>
    <ligand>
        <name>heme</name>
        <dbReference type="ChEBI" id="CHEBI:30413"/>
    </ligand>
    <ligandPart>
        <name>Fe</name>
        <dbReference type="ChEBI" id="CHEBI:18248"/>
    </ligandPart>
</feature>
<keyword evidence="7 9" id="KW-0408">Iron</keyword>
<dbReference type="GO" id="GO:0020037">
    <property type="term" value="F:heme binding"/>
    <property type="evidence" value="ECO:0007669"/>
    <property type="project" value="InterPro"/>
</dbReference>
<comment type="caution">
    <text evidence="11">The sequence shown here is derived from an EMBL/GenBank/DDBJ whole genome shotgun (WGS) entry which is preliminary data.</text>
</comment>
<keyword evidence="12" id="KW-1185">Reference proteome</keyword>
<feature type="transmembrane region" description="Helical" evidence="10">
    <location>
        <begin position="205"/>
        <end position="228"/>
    </location>
</feature>
<evidence type="ECO:0000256" key="2">
    <source>
        <dbReference type="ARBA" id="ARBA00005179"/>
    </source>
</evidence>
<keyword evidence="10" id="KW-0812">Transmembrane</keyword>
<evidence type="ECO:0000256" key="5">
    <source>
        <dbReference type="ARBA" id="ARBA00022723"/>
    </source>
</evidence>
<comment type="cofactor">
    <cofactor evidence="1 9">
        <name>heme</name>
        <dbReference type="ChEBI" id="CHEBI:30413"/>
    </cofactor>
</comment>
<comment type="pathway">
    <text evidence="2">Secondary metabolite biosynthesis.</text>
</comment>
<evidence type="ECO:0000256" key="1">
    <source>
        <dbReference type="ARBA" id="ARBA00001971"/>
    </source>
</evidence>
<dbReference type="GO" id="GO:0005506">
    <property type="term" value="F:iron ion binding"/>
    <property type="evidence" value="ECO:0007669"/>
    <property type="project" value="InterPro"/>
</dbReference>
<gene>
    <name evidence="11" type="ORF">VNI00_010795</name>
</gene>
<evidence type="ECO:0000256" key="10">
    <source>
        <dbReference type="SAM" id="Phobius"/>
    </source>
</evidence>
<evidence type="ECO:0000256" key="7">
    <source>
        <dbReference type="ARBA" id="ARBA00023004"/>
    </source>
</evidence>
<reference evidence="11 12" key="1">
    <citation type="submission" date="2024-01" db="EMBL/GenBank/DDBJ databases">
        <title>A draft genome for a cacao thread blight-causing isolate of Paramarasmius palmivorus.</title>
        <authorList>
            <person name="Baruah I.K."/>
            <person name="Bukari Y."/>
            <person name="Amoako-Attah I."/>
            <person name="Meinhardt L.W."/>
            <person name="Bailey B.A."/>
            <person name="Cohen S.P."/>
        </authorList>
    </citation>
    <scope>NUCLEOTIDE SEQUENCE [LARGE SCALE GENOMIC DNA]</scope>
    <source>
        <strain evidence="11 12">GH-12</strain>
    </source>
</reference>
<evidence type="ECO:0000256" key="4">
    <source>
        <dbReference type="ARBA" id="ARBA00022617"/>
    </source>
</evidence>
<accession>A0AAW0CFE7</accession>
<dbReference type="InterPro" id="IPR036396">
    <property type="entry name" value="Cyt_P450_sf"/>
</dbReference>
<dbReference type="PANTHER" id="PTHR46300">
    <property type="entry name" value="P450, PUTATIVE (EUROFUNG)-RELATED-RELATED"/>
    <property type="match status" value="1"/>
</dbReference>
<dbReference type="Proteomes" id="UP001383192">
    <property type="component" value="Unassembled WGS sequence"/>
</dbReference>
<evidence type="ECO:0000256" key="6">
    <source>
        <dbReference type="ARBA" id="ARBA00023002"/>
    </source>
</evidence>
<organism evidence="11 12">
    <name type="scientific">Paramarasmius palmivorus</name>
    <dbReference type="NCBI Taxonomy" id="297713"/>
    <lineage>
        <taxon>Eukaryota</taxon>
        <taxon>Fungi</taxon>
        <taxon>Dikarya</taxon>
        <taxon>Basidiomycota</taxon>
        <taxon>Agaricomycotina</taxon>
        <taxon>Agaricomycetes</taxon>
        <taxon>Agaricomycetidae</taxon>
        <taxon>Agaricales</taxon>
        <taxon>Marasmiineae</taxon>
        <taxon>Marasmiaceae</taxon>
        <taxon>Paramarasmius</taxon>
    </lineage>
</organism>
<dbReference type="SUPFAM" id="SSF48264">
    <property type="entry name" value="Cytochrome P450"/>
    <property type="match status" value="1"/>
</dbReference>
<keyword evidence="4 9" id="KW-0349">Heme</keyword>
<evidence type="ECO:0000313" key="11">
    <source>
        <dbReference type="EMBL" id="KAK7037834.1"/>
    </source>
</evidence>
<dbReference type="EMBL" id="JAYKXP010000044">
    <property type="protein sequence ID" value="KAK7037834.1"/>
    <property type="molecule type" value="Genomic_DNA"/>
</dbReference>
<dbReference type="PANTHER" id="PTHR46300:SF7">
    <property type="entry name" value="P450, PUTATIVE (EUROFUNG)-RELATED"/>
    <property type="match status" value="1"/>
</dbReference>
<dbReference type="InterPro" id="IPR050364">
    <property type="entry name" value="Cytochrome_P450_fung"/>
</dbReference>
<evidence type="ECO:0000313" key="12">
    <source>
        <dbReference type="Proteomes" id="UP001383192"/>
    </source>
</evidence>
<dbReference type="InterPro" id="IPR001128">
    <property type="entry name" value="Cyt_P450"/>
</dbReference>
<sequence>MPELAFYISALIALLLAVLLKLYPRISYTRYPPGPPKRLLFGNLREIPDKKPWIAYTKWAKEYGDVMHLQVMNNHIIILSSMRAANDLFEKRSRIYSGRPDEDLMAFLGWSFNVGLQNYSEKWRQNRKVYQQTFRPDAILQFIPAIQECLGSFLRDLHKSPEDFMGHIDAFIASISLKTMYGIDISGIDDPLIVVAKRAVHIFDILLSSSFVTVLKFCPFVMSVPYWVPIIGPARRNVELSRRYANDLRNSPIEHIQRSMQGVDSDGLIPRFMREIDPHDHKSTELFQRLKDMASIFYLAGSDTSASTAGTFFLAMARNPRSQLLAQQEIDSVIGRDRLPTLDDRKDLPYVDAIYRETMRYRPAIPLGAPHTTTEADTYCGFYIPKGATVIGNVWAMTHDEEVYPDPFDFKPERFLDTKGNINDILGYGFGRRVCVGRHMADAFLWLMFASVLACFNIRKERDEQGNEIEIPEDYSDGPGLFSYPLPFRCVITPRHEGAADLIQR</sequence>
<dbReference type="Pfam" id="PF00067">
    <property type="entry name" value="p450"/>
    <property type="match status" value="1"/>
</dbReference>
<dbReference type="CDD" id="cd11065">
    <property type="entry name" value="CYP64-like"/>
    <property type="match status" value="1"/>
</dbReference>
<comment type="similarity">
    <text evidence="3">Belongs to the cytochrome P450 family.</text>
</comment>
<keyword evidence="10" id="KW-0472">Membrane</keyword>
<dbReference type="Gene3D" id="1.10.630.10">
    <property type="entry name" value="Cytochrome P450"/>
    <property type="match status" value="1"/>
</dbReference>
<evidence type="ECO:0000256" key="9">
    <source>
        <dbReference type="PIRSR" id="PIRSR602401-1"/>
    </source>
</evidence>
<proteinExistence type="inferred from homology"/>
<keyword evidence="10" id="KW-1133">Transmembrane helix</keyword>
<dbReference type="GO" id="GO:0004497">
    <property type="term" value="F:monooxygenase activity"/>
    <property type="evidence" value="ECO:0007669"/>
    <property type="project" value="UniProtKB-KW"/>
</dbReference>